<keyword evidence="2" id="KW-0966">Cell projection</keyword>
<sequence>MSIKRIIAADMTTALKDIRTQLGADAVILSSRKIDEGIEVIASDDLSLQEENASSGYDRARKKMNKASADTSQPVN</sequence>
<accession>A0A2A4MJI0</accession>
<feature type="non-terminal residue" evidence="2">
    <location>
        <position position="76"/>
    </location>
</feature>
<feature type="region of interest" description="Disordered" evidence="1">
    <location>
        <begin position="51"/>
        <end position="76"/>
    </location>
</feature>
<dbReference type="AlphaFoldDB" id="A0A2A4MJI0"/>
<dbReference type="EMBL" id="NVQR01000102">
    <property type="protein sequence ID" value="PCH59998.1"/>
    <property type="molecule type" value="Genomic_DNA"/>
</dbReference>
<evidence type="ECO:0000256" key="1">
    <source>
        <dbReference type="SAM" id="MobiDB-lite"/>
    </source>
</evidence>
<evidence type="ECO:0000313" key="2">
    <source>
        <dbReference type="EMBL" id="PCH59998.1"/>
    </source>
</evidence>
<dbReference type="Proteomes" id="UP000218172">
    <property type="component" value="Unassembled WGS sequence"/>
</dbReference>
<evidence type="ECO:0000313" key="3">
    <source>
        <dbReference type="Proteomes" id="UP000218172"/>
    </source>
</evidence>
<protein>
    <submittedName>
        <fullName evidence="2">Flagellar biosynthesis protein FlhF</fullName>
    </submittedName>
</protein>
<comment type="caution">
    <text evidence="2">The sequence shown here is derived from an EMBL/GenBank/DDBJ whole genome shotgun (WGS) entry which is preliminary data.</text>
</comment>
<reference evidence="3" key="1">
    <citation type="submission" date="2017-08" db="EMBL/GenBank/DDBJ databases">
        <title>A dynamic microbial community with high functional redundancy inhabits the cold, oxic subseafloor aquifer.</title>
        <authorList>
            <person name="Tully B.J."/>
            <person name="Wheat C.G."/>
            <person name="Glazer B.T."/>
            <person name="Huber J.A."/>
        </authorList>
    </citation>
    <scope>NUCLEOTIDE SEQUENCE [LARGE SCALE GENOMIC DNA]</scope>
</reference>
<keyword evidence="2" id="KW-0969">Cilium</keyword>
<gene>
    <name evidence="2" type="ORF">COC19_06470</name>
</gene>
<keyword evidence="2" id="KW-0282">Flagellum</keyword>
<proteinExistence type="predicted"/>
<organism evidence="2 3">
    <name type="scientific">SAR86 cluster bacterium</name>
    <dbReference type="NCBI Taxonomy" id="2030880"/>
    <lineage>
        <taxon>Bacteria</taxon>
        <taxon>Pseudomonadati</taxon>
        <taxon>Pseudomonadota</taxon>
        <taxon>Gammaproteobacteria</taxon>
        <taxon>SAR86 cluster</taxon>
    </lineage>
</organism>
<name>A0A2A4MJI0_9GAMM</name>